<protein>
    <submittedName>
        <fullName evidence="5">Putative coiled-coil protein from phage origin</fullName>
    </submittedName>
</protein>
<dbReference type="RefSeq" id="WP_000382838.1">
    <property type="nucleotide sequence ID" value="NZ_AP018808.1"/>
</dbReference>
<dbReference type="Proteomes" id="UP000248865">
    <property type="component" value="Unassembled WGS sequence"/>
</dbReference>
<evidence type="ECO:0000313" key="10">
    <source>
        <dbReference type="Proteomes" id="UP000305093"/>
    </source>
</evidence>
<evidence type="ECO:0000313" key="7">
    <source>
        <dbReference type="Proteomes" id="UP000036331"/>
    </source>
</evidence>
<reference evidence="2 7" key="1">
    <citation type="journal article" date="2015" name="Genome Announc.">
        <title>Draft Genome Sequences of Human-Pathogenic Escherichia coli O26:H11 Strains Carrying the stx2 Gene Only and Circulating in France.</title>
        <authorList>
            <person name="Delannoy S."/>
            <person name="Mariani-Kurkdjian P."/>
            <person name="Bonacorsi S."/>
            <person name="Liguori S."/>
            <person name="Ison S.A."/>
            <person name="Fach P."/>
        </authorList>
    </citation>
    <scope>NUCLEOTIDE SEQUENCE [LARGE SCALE GENOMIC DNA]</scope>
    <source>
        <strain evidence="2 7">34870</strain>
    </source>
</reference>
<reference evidence="1" key="7">
    <citation type="submission" date="2020-02" db="EMBL/GenBank/DDBJ databases">
        <authorList>
            <consortium name="NCBI Pathogen Detection Project"/>
        </authorList>
    </citation>
    <scope>NUCLEOTIDE SEQUENCE</scope>
    <source>
        <strain evidence="1">1839</strain>
    </source>
</reference>
<dbReference type="EMBL" id="DAAYTU010000076">
    <property type="protein sequence ID" value="HAG5773174.1"/>
    <property type="molecule type" value="Genomic_DNA"/>
</dbReference>
<evidence type="ECO:0000313" key="2">
    <source>
        <dbReference type="EMBL" id="PBN66307.1"/>
    </source>
</evidence>
<dbReference type="EMBL" id="LDXE02000017">
    <property type="protein sequence ID" value="PBN66457.1"/>
    <property type="molecule type" value="Genomic_DNA"/>
</dbReference>
<name>A0A136R0S8_ECOLX</name>
<evidence type="ECO:0000313" key="8">
    <source>
        <dbReference type="Proteomes" id="UP000248865"/>
    </source>
</evidence>
<evidence type="ECO:0000313" key="5">
    <source>
        <dbReference type="EMBL" id="STN13894.1"/>
    </source>
</evidence>
<reference evidence="1" key="3">
    <citation type="journal article" date="2018" name="Genome Biol.">
        <title>SKESA: strategic k-mer extension for scrupulous assemblies.</title>
        <authorList>
            <person name="Souvorov A."/>
            <person name="Agarwala R."/>
            <person name="Lipman D.J."/>
        </authorList>
    </citation>
    <scope>NUCLEOTIDE SEQUENCE [LARGE SCALE GENOMIC DNA]</scope>
    <source>
        <strain evidence="1">1839</strain>
    </source>
</reference>
<dbReference type="EMBL" id="RROO01000055">
    <property type="protein sequence ID" value="TJF61367.1"/>
    <property type="molecule type" value="Genomic_DNA"/>
</dbReference>
<reference evidence="4 8" key="4">
    <citation type="submission" date="2018-05" db="EMBL/GenBank/DDBJ databases">
        <title>Genomic sequencing of EHEC O26 New European Clone.</title>
        <authorList>
            <person name="Karnisova L."/>
            <person name="Nunvar J."/>
            <person name="Marejkova M."/>
            <person name="Mellmann A."/>
            <person name="Drevinek P."/>
            <person name="Blahova K."/>
            <person name="Bielaszewska M."/>
        </authorList>
    </citation>
    <scope>NUCLEOTIDE SEQUENCE [LARGE SCALE GENOMIC DNA]</scope>
    <source>
        <strain evidence="4 8">14-391</strain>
    </source>
</reference>
<gene>
    <name evidence="3" type="ORF">ABE91_031020</name>
    <name evidence="2" type="ORF">ABE91_031120</name>
    <name evidence="6" type="ORF">C9194_22040</name>
    <name evidence="4" type="ORF">DIV22_18550</name>
    <name evidence="1" type="ORF">GGB84_004983</name>
    <name evidence="5" type="ORF">NCTC8960_04256</name>
</gene>
<accession>A0A136R0S8</accession>
<evidence type="ECO:0000313" key="9">
    <source>
        <dbReference type="Proteomes" id="UP000255057"/>
    </source>
</evidence>
<evidence type="ECO:0000313" key="1">
    <source>
        <dbReference type="EMBL" id="HAG5773174.1"/>
    </source>
</evidence>
<evidence type="ECO:0000313" key="4">
    <source>
        <dbReference type="EMBL" id="PZZ65076.1"/>
    </source>
</evidence>
<evidence type="ECO:0000313" key="3">
    <source>
        <dbReference type="EMBL" id="PBN66457.1"/>
    </source>
</evidence>
<reference evidence="2" key="2">
    <citation type="submission" date="2017-03" db="EMBL/GenBank/DDBJ databases">
        <title>The mobilome is the main driver of stx2-positive O26:H11 Escherichia coli strains evolution.</title>
        <authorList>
            <person name="Delannoy S."/>
            <person name="Mariani-Kurkdjian P."/>
            <person name="Webb H.E."/>
            <person name="Bonacorsi S."/>
            <person name="Fach P."/>
        </authorList>
    </citation>
    <scope>NUCLEOTIDE SEQUENCE</scope>
    <source>
        <strain evidence="2">34870</strain>
    </source>
</reference>
<evidence type="ECO:0000313" key="6">
    <source>
        <dbReference type="EMBL" id="TJF61367.1"/>
    </source>
</evidence>
<dbReference type="EMBL" id="QFSS01000148">
    <property type="protein sequence ID" value="PZZ65076.1"/>
    <property type="molecule type" value="Genomic_DNA"/>
</dbReference>
<dbReference type="AlphaFoldDB" id="A0A136R0S8"/>
<reference evidence="5 9" key="5">
    <citation type="submission" date="2018-06" db="EMBL/GenBank/DDBJ databases">
        <authorList>
            <consortium name="Pathogen Informatics"/>
            <person name="Doyle S."/>
        </authorList>
    </citation>
    <scope>NUCLEOTIDE SEQUENCE [LARGE SCALE GENOMIC DNA]</scope>
    <source>
        <strain evidence="5 9">NCTC8960</strain>
    </source>
</reference>
<organism evidence="4 8">
    <name type="scientific">Escherichia coli</name>
    <dbReference type="NCBI Taxonomy" id="562"/>
    <lineage>
        <taxon>Bacteria</taxon>
        <taxon>Pseudomonadati</taxon>
        <taxon>Pseudomonadota</taxon>
        <taxon>Gammaproteobacteria</taxon>
        <taxon>Enterobacterales</taxon>
        <taxon>Enterobacteriaceae</taxon>
        <taxon>Escherichia</taxon>
    </lineage>
</organism>
<reference evidence="6 10" key="6">
    <citation type="submission" date="2018-12" db="EMBL/GenBank/DDBJ databases">
        <title>Food and Water Safety Consortium.</title>
        <authorList>
            <person name="Tyson S."/>
            <person name="Peterson C.-L."/>
            <person name="Olson A."/>
            <person name="Tyler S."/>
            <person name="Cabral J."/>
            <person name="Lynch T."/>
            <person name="Knox N."/>
            <person name="Van Domselaar G."/>
            <person name="Graham M."/>
        </authorList>
    </citation>
    <scope>NUCLEOTIDE SEQUENCE [LARGE SCALE GENOMIC DNA]</scope>
    <source>
        <strain evidence="6 10">FWSEC0419</strain>
    </source>
</reference>
<dbReference type="EMBL" id="LDXE02000018">
    <property type="protein sequence ID" value="PBN66307.1"/>
    <property type="molecule type" value="Genomic_DNA"/>
</dbReference>
<sequence>MDVLSGITAAKQAYDLLKTIKETRDDAVIAKAIGDLHQRITDLQMLNAELSGLYQAEKEIAMKLRDENRKIKMFVVQAENYELHTTEGGSVVYRPKSHSDPSIQQHNLCAHCFGEHKISILQPSTVTIKSNGFFVHSCPRCKNEYRMYRAPDPKPVYVPPLTNY</sequence>
<dbReference type="Proteomes" id="UP000255057">
    <property type="component" value="Unassembled WGS sequence"/>
</dbReference>
<dbReference type="Proteomes" id="UP000305093">
    <property type="component" value="Unassembled WGS sequence"/>
</dbReference>
<dbReference type="Proteomes" id="UP000036331">
    <property type="component" value="Unassembled WGS sequence"/>
</dbReference>
<proteinExistence type="predicted"/>
<dbReference type="EMBL" id="UGFO01000006">
    <property type="protein sequence ID" value="STN13894.1"/>
    <property type="molecule type" value="Genomic_DNA"/>
</dbReference>